<name>A0A7D3ZR73_ACTVE</name>
<reference evidence="2 3" key="1">
    <citation type="submission" date="2020-05" db="EMBL/GenBank/DDBJ databases">
        <title>Actinomadura verrucosospora NRRL-B18236 (PFL_A860) Genome sequencing and assembly.</title>
        <authorList>
            <person name="Samborskyy M."/>
        </authorList>
    </citation>
    <scope>NUCLEOTIDE SEQUENCE [LARGE SCALE GENOMIC DNA]</scope>
    <source>
        <strain evidence="2 3">NRRL:B18236</strain>
    </source>
</reference>
<feature type="compositionally biased region" description="Low complexity" evidence="1">
    <location>
        <begin position="75"/>
        <end position="97"/>
    </location>
</feature>
<dbReference type="AlphaFoldDB" id="A0A7D3ZR73"/>
<evidence type="ECO:0000313" key="2">
    <source>
        <dbReference type="EMBL" id="QKG25463.1"/>
    </source>
</evidence>
<evidence type="ECO:0000313" key="3">
    <source>
        <dbReference type="Proteomes" id="UP000501240"/>
    </source>
</evidence>
<evidence type="ECO:0000256" key="1">
    <source>
        <dbReference type="SAM" id="MobiDB-lite"/>
    </source>
</evidence>
<accession>A0A7D3ZR73</accession>
<proteinExistence type="predicted"/>
<dbReference type="Proteomes" id="UP000501240">
    <property type="component" value="Chromosome"/>
</dbReference>
<keyword evidence="3" id="KW-1185">Reference proteome</keyword>
<protein>
    <submittedName>
        <fullName evidence="2">Uncharacterized protein</fullName>
    </submittedName>
</protein>
<sequence length="117" mass="11217">MVCGGTGRGLADRTPGGVAGRAFFGGAGSGVRVDGRADAHGRADATGGTGAGLAVCVSAFRSATGLTCGAEPESADAQIPAASAPAPATPASASSGPRRMRPLSIMLLLEGTVSVHP</sequence>
<gene>
    <name evidence="2" type="ORF">ACTIVE_7115</name>
</gene>
<organism evidence="2 3">
    <name type="scientific">Actinomadura verrucosospora</name>
    <dbReference type="NCBI Taxonomy" id="46165"/>
    <lineage>
        <taxon>Bacteria</taxon>
        <taxon>Bacillati</taxon>
        <taxon>Actinomycetota</taxon>
        <taxon>Actinomycetes</taxon>
        <taxon>Streptosporangiales</taxon>
        <taxon>Thermomonosporaceae</taxon>
        <taxon>Actinomadura</taxon>
    </lineage>
</organism>
<feature type="region of interest" description="Disordered" evidence="1">
    <location>
        <begin position="70"/>
        <end position="99"/>
    </location>
</feature>
<dbReference type="EMBL" id="CP053892">
    <property type="protein sequence ID" value="QKG25463.1"/>
    <property type="molecule type" value="Genomic_DNA"/>
</dbReference>